<evidence type="ECO:0000313" key="9">
    <source>
        <dbReference type="Proteomes" id="UP001222932"/>
    </source>
</evidence>
<dbReference type="InterPro" id="IPR043476">
    <property type="entry name" value="Yro2-like_7TM"/>
</dbReference>
<proteinExistence type="inferred from homology"/>
<evidence type="ECO:0000256" key="4">
    <source>
        <dbReference type="ARBA" id="ARBA00022989"/>
    </source>
</evidence>
<reference evidence="8" key="1">
    <citation type="journal article" date="2023" name="BMC Genomics">
        <title>Chromosome-level genome assemblies of Cutaneotrichosporon spp. (Trichosporonales, Basidiomycota) reveal imbalanced evolution between nucleotide sequences and chromosome synteny.</title>
        <authorList>
            <person name="Kobayashi Y."/>
            <person name="Kayamori A."/>
            <person name="Aoki K."/>
            <person name="Shiwa Y."/>
            <person name="Matsutani M."/>
            <person name="Fujita N."/>
            <person name="Sugita T."/>
            <person name="Iwasaki W."/>
            <person name="Tanaka N."/>
            <person name="Takashima M."/>
        </authorList>
    </citation>
    <scope>NUCLEOTIDE SEQUENCE</scope>
    <source>
        <strain evidence="8">HIS016</strain>
    </source>
</reference>
<accession>A0AAD3TVB2</accession>
<feature type="transmembrane region" description="Helical" evidence="7">
    <location>
        <begin position="168"/>
        <end position="188"/>
    </location>
</feature>
<feature type="transmembrane region" description="Helical" evidence="7">
    <location>
        <begin position="219"/>
        <end position="240"/>
    </location>
</feature>
<feature type="transmembrane region" description="Helical" evidence="7">
    <location>
        <begin position="33"/>
        <end position="51"/>
    </location>
</feature>
<dbReference type="GO" id="GO:0005886">
    <property type="term" value="C:plasma membrane"/>
    <property type="evidence" value="ECO:0007669"/>
    <property type="project" value="TreeGrafter"/>
</dbReference>
<comment type="caution">
    <text evidence="8">The sequence shown here is derived from an EMBL/GenBank/DDBJ whole genome shotgun (WGS) entry which is preliminary data.</text>
</comment>
<dbReference type="SMART" id="SM01021">
    <property type="entry name" value="Bac_rhodopsin"/>
    <property type="match status" value="1"/>
</dbReference>
<dbReference type="SUPFAM" id="SSF81321">
    <property type="entry name" value="Family A G protein-coupled receptor-like"/>
    <property type="match status" value="1"/>
</dbReference>
<comment type="similarity">
    <text evidence="2">Belongs to the archaeal/bacterial/fungal opsin family.</text>
</comment>
<organism evidence="8 9">
    <name type="scientific">Cutaneotrichosporon spelunceum</name>
    <dbReference type="NCBI Taxonomy" id="1672016"/>
    <lineage>
        <taxon>Eukaryota</taxon>
        <taxon>Fungi</taxon>
        <taxon>Dikarya</taxon>
        <taxon>Basidiomycota</taxon>
        <taxon>Agaricomycotina</taxon>
        <taxon>Tremellomycetes</taxon>
        <taxon>Trichosporonales</taxon>
        <taxon>Trichosporonaceae</taxon>
        <taxon>Cutaneotrichosporon</taxon>
    </lineage>
</organism>
<evidence type="ECO:0000256" key="7">
    <source>
        <dbReference type="SAM" id="Phobius"/>
    </source>
</evidence>
<gene>
    <name evidence="8" type="ORF">CspeluHIS016_0400030</name>
</gene>
<dbReference type="EMBL" id="BTCM01000004">
    <property type="protein sequence ID" value="GMK57169.1"/>
    <property type="molecule type" value="Genomic_DNA"/>
</dbReference>
<reference evidence="8" key="2">
    <citation type="submission" date="2023-06" db="EMBL/GenBank/DDBJ databases">
        <authorList>
            <person name="Kobayashi Y."/>
            <person name="Kayamori A."/>
            <person name="Aoki K."/>
            <person name="Shiwa Y."/>
            <person name="Fujita N."/>
            <person name="Sugita T."/>
            <person name="Iwasaki W."/>
            <person name="Tanaka N."/>
            <person name="Takashima M."/>
        </authorList>
    </citation>
    <scope>NUCLEOTIDE SEQUENCE</scope>
    <source>
        <strain evidence="8">HIS016</strain>
    </source>
</reference>
<keyword evidence="5 7" id="KW-0472">Membrane</keyword>
<dbReference type="Gene3D" id="1.20.1070.10">
    <property type="entry name" value="Rhodopsin 7-helix transmembrane proteins"/>
    <property type="match status" value="1"/>
</dbReference>
<dbReference type="CDD" id="cd15239">
    <property type="entry name" value="7tm_YRO2_fungal-like"/>
    <property type="match status" value="1"/>
</dbReference>
<feature type="transmembrane region" description="Helical" evidence="7">
    <location>
        <begin position="139"/>
        <end position="161"/>
    </location>
</feature>
<evidence type="ECO:0000256" key="6">
    <source>
        <dbReference type="SAM" id="MobiDB-lite"/>
    </source>
</evidence>
<dbReference type="GO" id="GO:0005783">
    <property type="term" value="C:endoplasmic reticulum"/>
    <property type="evidence" value="ECO:0007669"/>
    <property type="project" value="TreeGrafter"/>
</dbReference>
<evidence type="ECO:0000256" key="1">
    <source>
        <dbReference type="ARBA" id="ARBA00004141"/>
    </source>
</evidence>
<evidence type="ECO:0000256" key="2">
    <source>
        <dbReference type="ARBA" id="ARBA00008130"/>
    </source>
</evidence>
<evidence type="ECO:0000256" key="5">
    <source>
        <dbReference type="ARBA" id="ARBA00023136"/>
    </source>
</evidence>
<keyword evidence="9" id="KW-1185">Reference proteome</keyword>
<evidence type="ECO:0008006" key="10">
    <source>
        <dbReference type="Google" id="ProtNLM"/>
    </source>
</evidence>
<feature type="compositionally biased region" description="Polar residues" evidence="6">
    <location>
        <begin position="298"/>
        <end position="315"/>
    </location>
</feature>
<feature type="transmembrane region" description="Helical" evidence="7">
    <location>
        <begin position="194"/>
        <end position="212"/>
    </location>
</feature>
<dbReference type="AlphaFoldDB" id="A0AAD3TVB2"/>
<dbReference type="PANTHER" id="PTHR28286:SF1">
    <property type="entry name" value="30 KDA HEAT SHOCK PROTEIN-RELATED"/>
    <property type="match status" value="1"/>
</dbReference>
<evidence type="ECO:0000313" key="8">
    <source>
        <dbReference type="EMBL" id="GMK57169.1"/>
    </source>
</evidence>
<evidence type="ECO:0000256" key="3">
    <source>
        <dbReference type="ARBA" id="ARBA00022692"/>
    </source>
</evidence>
<comment type="subcellular location">
    <subcellularLocation>
        <location evidence="1">Membrane</location>
        <topology evidence="1">Multi-pass membrane protein</topology>
    </subcellularLocation>
</comment>
<dbReference type="InterPro" id="IPR001425">
    <property type="entry name" value="Arc/bac/fun_rhodopsins"/>
</dbReference>
<keyword evidence="4 7" id="KW-1133">Transmembrane helix</keyword>
<feature type="region of interest" description="Disordered" evidence="6">
    <location>
        <begin position="296"/>
        <end position="375"/>
    </location>
</feature>
<dbReference type="Proteomes" id="UP001222932">
    <property type="component" value="Unassembled WGS sequence"/>
</dbReference>
<protein>
    <recommendedName>
        <fullName evidence="10">Family A G protein-coupled receptor-like protein</fullName>
    </recommendedName>
</protein>
<feature type="transmembrane region" description="Helical" evidence="7">
    <location>
        <begin position="255"/>
        <end position="277"/>
    </location>
</feature>
<feature type="transmembrane region" description="Helical" evidence="7">
    <location>
        <begin position="98"/>
        <end position="119"/>
    </location>
</feature>
<dbReference type="PANTHER" id="PTHR28286">
    <property type="match status" value="1"/>
</dbReference>
<keyword evidence="3 7" id="KW-0812">Transmembrane</keyword>
<sequence length="375" mass="40768">MYVPNIMERARGSLEINPPIGVTAHLSNNGTKWLWTVTAIYGLSLLIYMGWTIGASYEDDGATTTTGACVACQEGTGTHSCHRRAASLKNRMKEYHSLAILIIAIGTVAYFLMASDLGYTGINTQFSNYVPSSTLRQIFYVRWVYYALAMPLLTAILTRFARAPVGDIILAISMAAAWPISLLIGALIRSSYKWGLYVFALIFYFYHMYLLAGPCRRKSAAYLTGLGAFILFGILYFIAWGCAEGGNVISTTSEMIWYGIIDIFFMPFFLACFLIMAPSEDQKDVNKRDLGAAESGLAPTSSGVTATHAHSQSPQMGKKMFGRYGHHDAPVSEKPATGIVTGTETQPGTGDMGTGQMGTGQPRLSEATAVGDHRT</sequence>
<name>A0AAD3TVB2_9TREE</name>